<dbReference type="PROSITE" id="PS00108">
    <property type="entry name" value="PROTEIN_KINASE_ST"/>
    <property type="match status" value="1"/>
</dbReference>
<comment type="caution">
    <text evidence="9">The sequence shown here is derived from an EMBL/GenBank/DDBJ whole genome shotgun (WGS) entry which is preliminary data.</text>
</comment>
<dbReference type="InterPro" id="IPR008271">
    <property type="entry name" value="Ser/Thr_kinase_AS"/>
</dbReference>
<name>A0ABT0GJL3_9GAMM</name>
<dbReference type="SMART" id="SM00220">
    <property type="entry name" value="S_TKc"/>
    <property type="match status" value="1"/>
</dbReference>
<dbReference type="InterPro" id="IPR000719">
    <property type="entry name" value="Prot_kinase_dom"/>
</dbReference>
<dbReference type="CDD" id="cd14014">
    <property type="entry name" value="STKc_PknB_like"/>
    <property type="match status" value="1"/>
</dbReference>
<dbReference type="RefSeq" id="WP_248209542.1">
    <property type="nucleotide sequence ID" value="NZ_JALNMH010000009.1"/>
</dbReference>
<dbReference type="Pfam" id="PF13181">
    <property type="entry name" value="TPR_8"/>
    <property type="match status" value="1"/>
</dbReference>
<reference evidence="9" key="1">
    <citation type="submission" date="2022-04" db="EMBL/GenBank/DDBJ databases">
        <title>Lysobacter sp. CAU 1642 isolated from sea sand.</title>
        <authorList>
            <person name="Kim W."/>
        </authorList>
    </citation>
    <scope>NUCLEOTIDE SEQUENCE</scope>
    <source>
        <strain evidence="9">CAU 1642</strain>
    </source>
</reference>
<dbReference type="InterPro" id="IPR011009">
    <property type="entry name" value="Kinase-like_dom_sf"/>
</dbReference>
<keyword evidence="4 6" id="KW-0067">ATP-binding</keyword>
<dbReference type="PANTHER" id="PTHR43289:SF6">
    <property type="entry name" value="SERINE_THREONINE-PROTEIN KINASE NEKL-3"/>
    <property type="match status" value="1"/>
</dbReference>
<dbReference type="SUPFAM" id="SSF48452">
    <property type="entry name" value="TPR-like"/>
    <property type="match status" value="2"/>
</dbReference>
<evidence type="ECO:0000259" key="8">
    <source>
        <dbReference type="PROSITE" id="PS50011"/>
    </source>
</evidence>
<dbReference type="Gene3D" id="1.10.510.10">
    <property type="entry name" value="Transferase(Phosphotransferase) domain 1"/>
    <property type="match status" value="1"/>
</dbReference>
<dbReference type="Gene3D" id="1.25.40.10">
    <property type="entry name" value="Tetratricopeptide repeat domain"/>
    <property type="match status" value="2"/>
</dbReference>
<evidence type="ECO:0000256" key="5">
    <source>
        <dbReference type="PROSITE-ProRule" id="PRU00339"/>
    </source>
</evidence>
<dbReference type="InterPro" id="IPR017441">
    <property type="entry name" value="Protein_kinase_ATP_BS"/>
</dbReference>
<feature type="domain" description="Protein kinase" evidence="8">
    <location>
        <begin position="32"/>
        <end position="293"/>
    </location>
</feature>
<evidence type="ECO:0000256" key="7">
    <source>
        <dbReference type="SAM" id="MobiDB-lite"/>
    </source>
</evidence>
<protein>
    <submittedName>
        <fullName evidence="9">Protein kinase</fullName>
    </submittedName>
</protein>
<dbReference type="Pfam" id="PF14559">
    <property type="entry name" value="TPR_19"/>
    <property type="match status" value="1"/>
</dbReference>
<keyword evidence="10" id="KW-1185">Reference proteome</keyword>
<dbReference type="PROSITE" id="PS00107">
    <property type="entry name" value="PROTEIN_KINASE_ATP"/>
    <property type="match status" value="1"/>
</dbReference>
<dbReference type="InterPro" id="IPR019734">
    <property type="entry name" value="TPR_rpt"/>
</dbReference>
<accession>A0ABT0GJL3</accession>
<dbReference type="PROSITE" id="PS50011">
    <property type="entry name" value="PROTEIN_KINASE_DOM"/>
    <property type="match status" value="1"/>
</dbReference>
<evidence type="ECO:0000256" key="3">
    <source>
        <dbReference type="ARBA" id="ARBA00022777"/>
    </source>
</evidence>
<feature type="binding site" evidence="6">
    <location>
        <position position="61"/>
    </location>
    <ligand>
        <name>ATP</name>
        <dbReference type="ChEBI" id="CHEBI:30616"/>
    </ligand>
</feature>
<evidence type="ECO:0000256" key="1">
    <source>
        <dbReference type="ARBA" id="ARBA00022679"/>
    </source>
</evidence>
<feature type="region of interest" description="Disordered" evidence="7">
    <location>
        <begin position="1"/>
        <end position="20"/>
    </location>
</feature>
<dbReference type="EMBL" id="JALNMH010000009">
    <property type="protein sequence ID" value="MCK7594404.1"/>
    <property type="molecule type" value="Genomic_DNA"/>
</dbReference>
<keyword evidence="2 6" id="KW-0547">Nucleotide-binding</keyword>
<dbReference type="Gene3D" id="3.30.200.20">
    <property type="entry name" value="Phosphorylase Kinase, domain 1"/>
    <property type="match status" value="1"/>
</dbReference>
<dbReference type="Pfam" id="PF00069">
    <property type="entry name" value="Pkinase"/>
    <property type="match status" value="1"/>
</dbReference>
<organism evidence="9 10">
    <name type="scientific">Pseudomarimonas salicorniae</name>
    <dbReference type="NCBI Taxonomy" id="2933270"/>
    <lineage>
        <taxon>Bacteria</taxon>
        <taxon>Pseudomonadati</taxon>
        <taxon>Pseudomonadota</taxon>
        <taxon>Gammaproteobacteria</taxon>
        <taxon>Lysobacterales</taxon>
        <taxon>Lysobacteraceae</taxon>
        <taxon>Pseudomarimonas</taxon>
    </lineage>
</organism>
<keyword evidence="5" id="KW-0802">TPR repeat</keyword>
<evidence type="ECO:0000313" key="9">
    <source>
        <dbReference type="EMBL" id="MCK7594404.1"/>
    </source>
</evidence>
<dbReference type="InterPro" id="IPR011990">
    <property type="entry name" value="TPR-like_helical_dom_sf"/>
</dbReference>
<proteinExistence type="predicted"/>
<sequence length="1072" mass="115870">MNGPAGGEDAPTVTADQSARILPPGTRLGGRYRLDGVLGIGGMGVVYRAHDEALDVPVAVKLLRAEISARPEAFERFRQEVLLARQVSHPAVLRIHDIAREGEDWLISMELVEGEALDRRLAREGPMPVEESVRIAIEVAEGLAVAHRQGVVHRDLKPSNLLLDQDGHARIADFGIARSLRSSGLTRAGQVIGTPDYLSPEQSRGYPVDARSDLFALGVVLFEMLTGQLPFAGQTANELFTQRIAGHNIPLRRLRPDAPAWLERLIQRLLRAQPGQRLQDAESVVAALRNRRVGPDWAQWRRRLVGGGLAAALVAAAGWLGLAALPDAPLAEARRSVVLPLANAGLLDAAAARALAHRLRLQLAAGKGLAVVDSQRSDHVFERLPTPREGPPWRTEWATELPAERWLAISLHPVEGGVLAQAQWLGAGGRAQAAPQSFRAADAPSAWSGLTALLLDGAAPPLPAMSSMNALGEAIEARLRGRVENATEALDQALREGPENDSAAATLLELGLAMGDAGVATRGLAALGAPGDAWLRALAARQRGETEVAISALRTWLSDRPDDARARWQLAEALSAIGELDAAEAEVLAGLAVDEGDARGWFLRGKLAILRGDMRPAVDDYLVRAVLLAKRDRDRFAEAEAVNALGVAYARLGQMGDAEQQYRRALELRQSIGHRRGIASSLRNVAQLAMIQGRGDEAATLLEQARTLFALLEDRAGLAAIDNELGLLAEERGDYPAALAAYRAALRGREALGDRLGIAESLNNLGFAQYQLGDYDSARVYWQQALDGFATLGDRAGQIRARQNLGLLETVRGRWQRASELLEDSLREATDQQLTEERAVSLRNLAELALLQGDIARALSRIEEARKGFAEREDARGLVDLSLLEVRAQLVAGRHDAARSQLEALSADLDSASSEQQAIALLLGAELALAEGRPEDATRALERAMPHARASGVALLSRMIEALRNPFDPALAQALAQFDHRPLHWLWQQQKLRRAGDRELVDIAYAEAREELQRLPGHLASLPLHRLAAQRLLEFGDGPAAEQAERAALEARAALQSQLPATWADPPQAAER</sequence>
<dbReference type="SUPFAM" id="SSF56112">
    <property type="entry name" value="Protein kinase-like (PK-like)"/>
    <property type="match status" value="1"/>
</dbReference>
<dbReference type="SMART" id="SM00028">
    <property type="entry name" value="TPR"/>
    <property type="match status" value="9"/>
</dbReference>
<gene>
    <name evidence="9" type="ORF">M0G41_12070</name>
</gene>
<evidence type="ECO:0000256" key="6">
    <source>
        <dbReference type="PROSITE-ProRule" id="PRU10141"/>
    </source>
</evidence>
<evidence type="ECO:0000313" key="10">
    <source>
        <dbReference type="Proteomes" id="UP001431449"/>
    </source>
</evidence>
<dbReference type="GO" id="GO:0016301">
    <property type="term" value="F:kinase activity"/>
    <property type="evidence" value="ECO:0007669"/>
    <property type="project" value="UniProtKB-KW"/>
</dbReference>
<dbReference type="Proteomes" id="UP001431449">
    <property type="component" value="Unassembled WGS sequence"/>
</dbReference>
<evidence type="ECO:0000256" key="2">
    <source>
        <dbReference type="ARBA" id="ARBA00022741"/>
    </source>
</evidence>
<dbReference type="PROSITE" id="PS50005">
    <property type="entry name" value="TPR"/>
    <property type="match status" value="1"/>
</dbReference>
<keyword evidence="3 9" id="KW-0418">Kinase</keyword>
<evidence type="ECO:0000256" key="4">
    <source>
        <dbReference type="ARBA" id="ARBA00022840"/>
    </source>
</evidence>
<keyword evidence="1" id="KW-0808">Transferase</keyword>
<dbReference type="PANTHER" id="PTHR43289">
    <property type="entry name" value="MITOGEN-ACTIVATED PROTEIN KINASE KINASE KINASE 20-RELATED"/>
    <property type="match status" value="1"/>
</dbReference>
<feature type="repeat" description="TPR" evidence="5">
    <location>
        <begin position="639"/>
        <end position="672"/>
    </location>
</feature>
<dbReference type="Pfam" id="PF13424">
    <property type="entry name" value="TPR_12"/>
    <property type="match status" value="2"/>
</dbReference>